<name>A0A6A6UJA3_9PEZI</name>
<reference evidence="1" key="1">
    <citation type="journal article" date="2020" name="Stud. Mycol.">
        <title>101 Dothideomycetes genomes: a test case for predicting lifestyles and emergence of pathogens.</title>
        <authorList>
            <person name="Haridas S."/>
            <person name="Albert R."/>
            <person name="Binder M."/>
            <person name="Bloem J."/>
            <person name="Labutti K."/>
            <person name="Salamov A."/>
            <person name="Andreopoulos B."/>
            <person name="Baker S."/>
            <person name="Barry K."/>
            <person name="Bills G."/>
            <person name="Bluhm B."/>
            <person name="Cannon C."/>
            <person name="Castanera R."/>
            <person name="Culley D."/>
            <person name="Daum C."/>
            <person name="Ezra D."/>
            <person name="Gonzalez J."/>
            <person name="Henrissat B."/>
            <person name="Kuo A."/>
            <person name="Liang C."/>
            <person name="Lipzen A."/>
            <person name="Lutzoni F."/>
            <person name="Magnuson J."/>
            <person name="Mondo S."/>
            <person name="Nolan M."/>
            <person name="Ohm R."/>
            <person name="Pangilinan J."/>
            <person name="Park H.-J."/>
            <person name="Ramirez L."/>
            <person name="Alfaro M."/>
            <person name="Sun H."/>
            <person name="Tritt A."/>
            <person name="Yoshinaga Y."/>
            <person name="Zwiers L.-H."/>
            <person name="Turgeon B."/>
            <person name="Goodwin S."/>
            <person name="Spatafora J."/>
            <person name="Crous P."/>
            <person name="Grigoriev I."/>
        </authorList>
    </citation>
    <scope>NUCLEOTIDE SEQUENCE</scope>
    <source>
        <strain evidence="1">CBS 115976</strain>
    </source>
</reference>
<sequence length="79" mass="8817">MNSWQGKKDPESRIALAALNYLLLLLILTCVLCSRLKCRWLCLPQPVPCSFHDWNLRLPSTACAPSLLLPCASPSFAVF</sequence>
<proteinExistence type="predicted"/>
<evidence type="ECO:0000313" key="2">
    <source>
        <dbReference type="Proteomes" id="UP000799302"/>
    </source>
</evidence>
<evidence type="ECO:0000313" key="1">
    <source>
        <dbReference type="EMBL" id="KAF2671148.1"/>
    </source>
</evidence>
<dbReference type="AlphaFoldDB" id="A0A6A6UJA3"/>
<dbReference type="Proteomes" id="UP000799302">
    <property type="component" value="Unassembled WGS sequence"/>
</dbReference>
<organism evidence="1 2">
    <name type="scientific">Microthyrium microscopicum</name>
    <dbReference type="NCBI Taxonomy" id="703497"/>
    <lineage>
        <taxon>Eukaryota</taxon>
        <taxon>Fungi</taxon>
        <taxon>Dikarya</taxon>
        <taxon>Ascomycota</taxon>
        <taxon>Pezizomycotina</taxon>
        <taxon>Dothideomycetes</taxon>
        <taxon>Dothideomycetes incertae sedis</taxon>
        <taxon>Microthyriales</taxon>
        <taxon>Microthyriaceae</taxon>
        <taxon>Microthyrium</taxon>
    </lineage>
</organism>
<protein>
    <submittedName>
        <fullName evidence="1">Uncharacterized protein</fullName>
    </submittedName>
</protein>
<keyword evidence="2" id="KW-1185">Reference proteome</keyword>
<accession>A0A6A6UJA3</accession>
<dbReference type="EMBL" id="MU004233">
    <property type="protein sequence ID" value="KAF2671148.1"/>
    <property type="molecule type" value="Genomic_DNA"/>
</dbReference>
<gene>
    <name evidence="1" type="ORF">BT63DRAFT_209510</name>
</gene>